<dbReference type="HOGENOM" id="CLU_986692_0_0_4"/>
<organism evidence="1 2">
    <name type="scientific">Sulfuritalea hydrogenivorans sk43H</name>
    <dbReference type="NCBI Taxonomy" id="1223802"/>
    <lineage>
        <taxon>Bacteria</taxon>
        <taxon>Pseudomonadati</taxon>
        <taxon>Pseudomonadota</taxon>
        <taxon>Betaproteobacteria</taxon>
        <taxon>Nitrosomonadales</taxon>
        <taxon>Sterolibacteriaceae</taxon>
        <taxon>Sulfuritalea</taxon>
    </lineage>
</organism>
<dbReference type="EMBL" id="AP012547">
    <property type="protein sequence ID" value="BAO28290.1"/>
    <property type="molecule type" value="Genomic_DNA"/>
</dbReference>
<dbReference type="Proteomes" id="UP000031637">
    <property type="component" value="Chromosome"/>
</dbReference>
<dbReference type="AlphaFoldDB" id="W0SC35"/>
<sequence length="282" mass="31414">MLGRVERLAQNDGAMTSEIIGKSLTTEEIRRAGLFGMFLAERGFITGSVQDRVAASDARRIDTALSEIRGRPWEKAIRQYADELSGPVKKLSLRSRRVYLRAAVELMTFAHVEGMSELTDRHIKHFLRSKPGHRASLFPWLSFVRERSGHELCIPKKAVRKEPTVKAVANGVGHLVSAIKAAPTKEARRALVAKLLSILYGVPLEHVLSLERKNMEELNGKVRLRFDDDWVTVDAPIDDLLSEAVSYSANNMGSARLFPGRMMNDGLSVGAVQHYLQKLSNA</sequence>
<name>W0SC35_9PROT</name>
<dbReference type="KEGG" id="shd:SUTH_00476"/>
<evidence type="ECO:0000313" key="2">
    <source>
        <dbReference type="Proteomes" id="UP000031637"/>
    </source>
</evidence>
<proteinExistence type="predicted"/>
<accession>W0SC35</accession>
<keyword evidence="2" id="KW-1185">Reference proteome</keyword>
<protein>
    <submittedName>
        <fullName evidence="1">Uncharacterized protein</fullName>
    </submittedName>
</protein>
<reference evidence="1 2" key="1">
    <citation type="journal article" date="2014" name="Syst. Appl. Microbiol.">
        <title>Complete genomes of freshwater sulfur oxidizers Sulfuricella denitrificans skB26 and Sulfuritalea hydrogenivorans sk43H: genetic insights into the sulfur oxidation pathway of betaproteobacteria.</title>
        <authorList>
            <person name="Watanabe T."/>
            <person name="Kojima H."/>
            <person name="Fukui M."/>
        </authorList>
    </citation>
    <scope>NUCLEOTIDE SEQUENCE [LARGE SCALE GENOMIC DNA]</scope>
    <source>
        <strain evidence="1">DSM22779</strain>
    </source>
</reference>
<gene>
    <name evidence="1" type="ORF">SUTH_00476</name>
</gene>
<evidence type="ECO:0000313" key="1">
    <source>
        <dbReference type="EMBL" id="BAO28290.1"/>
    </source>
</evidence>